<evidence type="ECO:0000256" key="2">
    <source>
        <dbReference type="ARBA" id="ARBA00022630"/>
    </source>
</evidence>
<comment type="cofactor">
    <cofactor evidence="1">
        <name>FAD</name>
        <dbReference type="ChEBI" id="CHEBI:57692"/>
    </cofactor>
</comment>
<dbReference type="FunFam" id="3.30.70.2190:FF:000001">
    <property type="entry name" value="D-2-hydroxyglutarate dehydrogenase mitochondrial"/>
    <property type="match status" value="1"/>
</dbReference>
<evidence type="ECO:0000256" key="1">
    <source>
        <dbReference type="ARBA" id="ARBA00001974"/>
    </source>
</evidence>
<dbReference type="GO" id="GO:0050660">
    <property type="term" value="F:flavin adenine dinucleotide binding"/>
    <property type="evidence" value="ECO:0007669"/>
    <property type="project" value="InterPro"/>
</dbReference>
<dbReference type="InterPro" id="IPR016164">
    <property type="entry name" value="FAD-linked_Oxase-like_C"/>
</dbReference>
<dbReference type="InterPro" id="IPR051264">
    <property type="entry name" value="FAD-oxidored/transferase_4"/>
</dbReference>
<gene>
    <name evidence="6" type="ORF">Taro_038759</name>
</gene>
<accession>A0A843WTL8</accession>
<evidence type="ECO:0000313" key="7">
    <source>
        <dbReference type="Proteomes" id="UP000652761"/>
    </source>
</evidence>
<dbReference type="EMBL" id="NMUH01003504">
    <property type="protein sequence ID" value="MQM05940.1"/>
    <property type="molecule type" value="Genomic_DNA"/>
</dbReference>
<organism evidence="6 7">
    <name type="scientific">Colocasia esculenta</name>
    <name type="common">Wild taro</name>
    <name type="synonym">Arum esculentum</name>
    <dbReference type="NCBI Taxonomy" id="4460"/>
    <lineage>
        <taxon>Eukaryota</taxon>
        <taxon>Viridiplantae</taxon>
        <taxon>Streptophyta</taxon>
        <taxon>Embryophyta</taxon>
        <taxon>Tracheophyta</taxon>
        <taxon>Spermatophyta</taxon>
        <taxon>Magnoliopsida</taxon>
        <taxon>Liliopsida</taxon>
        <taxon>Araceae</taxon>
        <taxon>Aroideae</taxon>
        <taxon>Colocasieae</taxon>
        <taxon>Colocasia</taxon>
    </lineage>
</organism>
<dbReference type="GO" id="GO:0016491">
    <property type="term" value="F:oxidoreductase activity"/>
    <property type="evidence" value="ECO:0007669"/>
    <property type="project" value="UniProtKB-KW"/>
</dbReference>
<evidence type="ECO:0000313" key="6">
    <source>
        <dbReference type="EMBL" id="MQM05940.1"/>
    </source>
</evidence>
<comment type="caution">
    <text evidence="6">The sequence shown here is derived from an EMBL/GenBank/DDBJ whole genome shotgun (WGS) entry which is preliminary data.</text>
</comment>
<keyword evidence="3" id="KW-0274">FAD</keyword>
<dbReference type="OrthoDB" id="777615at2759"/>
<dbReference type="Gene3D" id="3.30.70.2190">
    <property type="match status" value="1"/>
</dbReference>
<dbReference type="InterPro" id="IPR004113">
    <property type="entry name" value="FAD-bd_oxidored_4_C"/>
</dbReference>
<protein>
    <recommendedName>
        <fullName evidence="5">FAD-binding oxidoreductase/transferase type 4 C-terminal domain-containing protein</fullName>
    </recommendedName>
</protein>
<dbReference type="Pfam" id="PF02913">
    <property type="entry name" value="FAD-oxidase_C"/>
    <property type="match status" value="1"/>
</dbReference>
<evidence type="ECO:0000259" key="5">
    <source>
        <dbReference type="Pfam" id="PF02913"/>
    </source>
</evidence>
<sequence length="116" mass="12759">MTGTVQMTGTGSSNDQKLLLEARRGLGEILSAFEFIDCHSMEMVLDHLEGVRNPFSLSGYNFYVLIETTGSDESSDRSKLEAFLANSMEGGFIDDGVIAQDISQAASFWRIREAII</sequence>
<name>A0A843WTL8_COLES</name>
<feature type="domain" description="FAD-binding oxidoreductase/transferase type 4 C-terminal" evidence="5">
    <location>
        <begin position="22"/>
        <end position="115"/>
    </location>
</feature>
<dbReference type="GO" id="GO:0005739">
    <property type="term" value="C:mitochondrion"/>
    <property type="evidence" value="ECO:0007669"/>
    <property type="project" value="TreeGrafter"/>
</dbReference>
<reference evidence="6" key="1">
    <citation type="submission" date="2017-07" db="EMBL/GenBank/DDBJ databases">
        <title>Taro Niue Genome Assembly and Annotation.</title>
        <authorList>
            <person name="Atibalentja N."/>
            <person name="Keating K."/>
            <person name="Fields C.J."/>
        </authorList>
    </citation>
    <scope>NUCLEOTIDE SEQUENCE</scope>
    <source>
        <strain evidence="6">Niue_2</strain>
        <tissue evidence="6">Leaf</tissue>
    </source>
</reference>
<keyword evidence="4" id="KW-0560">Oxidoreductase</keyword>
<evidence type="ECO:0000256" key="4">
    <source>
        <dbReference type="ARBA" id="ARBA00023002"/>
    </source>
</evidence>
<keyword evidence="2" id="KW-0285">Flavoprotein</keyword>
<dbReference type="Proteomes" id="UP000652761">
    <property type="component" value="Unassembled WGS sequence"/>
</dbReference>
<evidence type="ECO:0000256" key="3">
    <source>
        <dbReference type="ARBA" id="ARBA00022827"/>
    </source>
</evidence>
<dbReference type="SUPFAM" id="SSF55103">
    <property type="entry name" value="FAD-linked oxidases, C-terminal domain"/>
    <property type="match status" value="1"/>
</dbReference>
<dbReference type="PANTHER" id="PTHR43716:SF1">
    <property type="entry name" value="D-2-HYDROXYGLUTARATE DEHYDROGENASE, MITOCHONDRIAL"/>
    <property type="match status" value="1"/>
</dbReference>
<keyword evidence="7" id="KW-1185">Reference proteome</keyword>
<dbReference type="PANTHER" id="PTHR43716">
    <property type="entry name" value="D-2-HYDROXYGLUTARATE DEHYDROGENASE, MITOCHONDRIAL"/>
    <property type="match status" value="1"/>
</dbReference>
<proteinExistence type="predicted"/>
<dbReference type="AlphaFoldDB" id="A0A843WTL8"/>